<proteinExistence type="predicted"/>
<sequence>MEVHVRSAILVGNDGSRRPFSSLSVCCQCCFGRGTEHPYVDVFYVLLYNSSTPAFSYSVISGDLWSHIQGNVKQCN</sequence>
<reference evidence="1 2" key="1">
    <citation type="submission" date="2020-04" db="EMBL/GenBank/DDBJ databases">
        <authorList>
            <person name="Wallbank WR R."/>
            <person name="Pardo Diaz C."/>
            <person name="Kozak K."/>
            <person name="Martin S."/>
            <person name="Jiggins C."/>
            <person name="Moest M."/>
            <person name="Warren A I."/>
            <person name="Byers J.R.P. K."/>
            <person name="Montejo-Kovacevich G."/>
            <person name="Yen C E."/>
        </authorList>
    </citation>
    <scope>NUCLEOTIDE SEQUENCE [LARGE SCALE GENOMIC DNA]</scope>
</reference>
<dbReference type="EMBL" id="CADEBD010000037">
    <property type="protein sequence ID" value="CAB3220427.1"/>
    <property type="molecule type" value="Genomic_DNA"/>
</dbReference>
<protein>
    <submittedName>
        <fullName evidence="1">Uncharacterized protein</fullName>
    </submittedName>
</protein>
<dbReference type="AlphaFoldDB" id="A0A8S0YLZ8"/>
<dbReference type="OrthoDB" id="626167at2759"/>
<comment type="caution">
    <text evidence="1">The sequence shown here is derived from an EMBL/GenBank/DDBJ whole genome shotgun (WGS) entry which is preliminary data.</text>
</comment>
<evidence type="ECO:0000313" key="2">
    <source>
        <dbReference type="Proteomes" id="UP000494256"/>
    </source>
</evidence>
<gene>
    <name evidence="1" type="ORF">APLA_LOCUS312</name>
</gene>
<name>A0A8S0YLZ8_ARCPL</name>
<accession>A0A8S0YLZ8</accession>
<evidence type="ECO:0000313" key="1">
    <source>
        <dbReference type="EMBL" id="CAB3220427.1"/>
    </source>
</evidence>
<dbReference type="Proteomes" id="UP000494256">
    <property type="component" value="Unassembled WGS sequence"/>
</dbReference>
<organism evidence="1 2">
    <name type="scientific">Arctia plantaginis</name>
    <name type="common">Wood tiger moth</name>
    <name type="synonym">Phalaena plantaginis</name>
    <dbReference type="NCBI Taxonomy" id="874455"/>
    <lineage>
        <taxon>Eukaryota</taxon>
        <taxon>Metazoa</taxon>
        <taxon>Ecdysozoa</taxon>
        <taxon>Arthropoda</taxon>
        <taxon>Hexapoda</taxon>
        <taxon>Insecta</taxon>
        <taxon>Pterygota</taxon>
        <taxon>Neoptera</taxon>
        <taxon>Endopterygota</taxon>
        <taxon>Lepidoptera</taxon>
        <taxon>Glossata</taxon>
        <taxon>Ditrysia</taxon>
        <taxon>Noctuoidea</taxon>
        <taxon>Erebidae</taxon>
        <taxon>Arctiinae</taxon>
        <taxon>Arctia</taxon>
    </lineage>
</organism>